<sequence length="181" mass="20336">MDHNPNSSKAGRKSAEKNRRNQMKALYSKLNSLVPHQPPMEMVSLADQLEGAENYIKKLQQNLEEMKQKKNCLMELYSSNSSSKISINSNPGEPIKIPNIEIHVSGSALDVVLITGPDCQFMFTETIRILHQEGAEVVNASYSVTDRSMIHTIHSKIGECALEYEAGRISERLRKFVYGVN</sequence>
<evidence type="ECO:0000259" key="6">
    <source>
        <dbReference type="PROSITE" id="PS50888"/>
    </source>
</evidence>
<dbReference type="InterPro" id="IPR015660">
    <property type="entry name" value="MASH1/Ascl1a-like"/>
</dbReference>
<evidence type="ECO:0000256" key="1">
    <source>
        <dbReference type="ARBA" id="ARBA00004123"/>
    </source>
</evidence>
<organism evidence="7 8">
    <name type="scientific">Rehmannia glutinosa</name>
    <name type="common">Chinese foxglove</name>
    <dbReference type="NCBI Taxonomy" id="99300"/>
    <lineage>
        <taxon>Eukaryota</taxon>
        <taxon>Viridiplantae</taxon>
        <taxon>Streptophyta</taxon>
        <taxon>Embryophyta</taxon>
        <taxon>Tracheophyta</taxon>
        <taxon>Spermatophyta</taxon>
        <taxon>Magnoliopsida</taxon>
        <taxon>eudicotyledons</taxon>
        <taxon>Gunneridae</taxon>
        <taxon>Pentapetalae</taxon>
        <taxon>asterids</taxon>
        <taxon>lamiids</taxon>
        <taxon>Lamiales</taxon>
        <taxon>Orobanchaceae</taxon>
        <taxon>Rehmannieae</taxon>
        <taxon>Rehmannia</taxon>
    </lineage>
</organism>
<evidence type="ECO:0000313" key="8">
    <source>
        <dbReference type="Proteomes" id="UP001318860"/>
    </source>
</evidence>
<protein>
    <recommendedName>
        <fullName evidence="6">BHLH domain-containing protein</fullName>
    </recommendedName>
</protein>
<feature type="coiled-coil region" evidence="5">
    <location>
        <begin position="42"/>
        <end position="76"/>
    </location>
</feature>
<evidence type="ECO:0000256" key="2">
    <source>
        <dbReference type="ARBA" id="ARBA00023015"/>
    </source>
</evidence>
<keyword evidence="8" id="KW-1185">Reference proteome</keyword>
<accession>A0ABR0VE74</accession>
<comment type="subcellular location">
    <subcellularLocation>
        <location evidence="1">Nucleus</location>
    </subcellularLocation>
</comment>
<keyword evidence="3" id="KW-0804">Transcription</keyword>
<keyword evidence="5" id="KW-0175">Coiled coil</keyword>
<proteinExistence type="predicted"/>
<dbReference type="PANTHER" id="PTHR13935">
    <property type="entry name" value="ACHAETE-SCUTE TRANSCRIPTION FACTOR-RELATED"/>
    <property type="match status" value="1"/>
</dbReference>
<evidence type="ECO:0000256" key="5">
    <source>
        <dbReference type="SAM" id="Coils"/>
    </source>
</evidence>
<dbReference type="Pfam" id="PF00010">
    <property type="entry name" value="HLH"/>
    <property type="match status" value="1"/>
</dbReference>
<evidence type="ECO:0000256" key="3">
    <source>
        <dbReference type="ARBA" id="ARBA00023163"/>
    </source>
</evidence>
<evidence type="ECO:0000313" key="7">
    <source>
        <dbReference type="EMBL" id="KAK6133416.1"/>
    </source>
</evidence>
<dbReference type="PANTHER" id="PTHR13935:SF90">
    <property type="entry name" value="TRANSCRIPTION FACTOR BHLH162"/>
    <property type="match status" value="1"/>
</dbReference>
<gene>
    <name evidence="7" type="ORF">DH2020_032828</name>
</gene>
<keyword evidence="2" id="KW-0805">Transcription regulation</keyword>
<dbReference type="InterPro" id="IPR011598">
    <property type="entry name" value="bHLH_dom"/>
</dbReference>
<dbReference type="SUPFAM" id="SSF47459">
    <property type="entry name" value="HLH, helix-loop-helix DNA-binding domain"/>
    <property type="match status" value="1"/>
</dbReference>
<dbReference type="InterPro" id="IPR036638">
    <property type="entry name" value="HLH_DNA-bd_sf"/>
</dbReference>
<comment type="caution">
    <text evidence="7">The sequence shown here is derived from an EMBL/GenBank/DDBJ whole genome shotgun (WGS) entry which is preliminary data.</text>
</comment>
<keyword evidence="4" id="KW-0539">Nucleus</keyword>
<dbReference type="PROSITE" id="PS50888">
    <property type="entry name" value="BHLH"/>
    <property type="match status" value="1"/>
</dbReference>
<feature type="domain" description="BHLH" evidence="6">
    <location>
        <begin position="7"/>
        <end position="59"/>
    </location>
</feature>
<dbReference type="Gene3D" id="4.10.280.10">
    <property type="entry name" value="Helix-loop-helix DNA-binding domain"/>
    <property type="match status" value="1"/>
</dbReference>
<dbReference type="EMBL" id="JABTTQ020001217">
    <property type="protein sequence ID" value="KAK6133416.1"/>
    <property type="molecule type" value="Genomic_DNA"/>
</dbReference>
<name>A0ABR0VE74_REHGL</name>
<reference evidence="7 8" key="1">
    <citation type="journal article" date="2021" name="Comput. Struct. Biotechnol. J.">
        <title>De novo genome assembly of the potent medicinal plant Rehmannia glutinosa using nanopore technology.</title>
        <authorList>
            <person name="Ma L."/>
            <person name="Dong C."/>
            <person name="Song C."/>
            <person name="Wang X."/>
            <person name="Zheng X."/>
            <person name="Niu Y."/>
            <person name="Chen S."/>
            <person name="Feng W."/>
        </authorList>
    </citation>
    <scope>NUCLEOTIDE SEQUENCE [LARGE SCALE GENOMIC DNA]</scope>
    <source>
        <strain evidence="7">DH-2019</strain>
    </source>
</reference>
<evidence type="ECO:0000256" key="4">
    <source>
        <dbReference type="ARBA" id="ARBA00023242"/>
    </source>
</evidence>
<dbReference type="Proteomes" id="UP001318860">
    <property type="component" value="Unassembled WGS sequence"/>
</dbReference>